<evidence type="ECO:0000313" key="3">
    <source>
        <dbReference type="Proteomes" id="UP000808349"/>
    </source>
</evidence>
<organism evidence="2 3">
    <name type="scientific">Candidatus Defluviibacterium haderslevense</name>
    <dbReference type="NCBI Taxonomy" id="2981993"/>
    <lineage>
        <taxon>Bacteria</taxon>
        <taxon>Pseudomonadati</taxon>
        <taxon>Bacteroidota</taxon>
        <taxon>Saprospiria</taxon>
        <taxon>Saprospirales</taxon>
        <taxon>Saprospiraceae</taxon>
        <taxon>Candidatus Defluviibacterium</taxon>
    </lineage>
</organism>
<dbReference type="EMBL" id="JADKFW010000010">
    <property type="protein sequence ID" value="MBK9718464.1"/>
    <property type="molecule type" value="Genomic_DNA"/>
</dbReference>
<feature type="transmembrane region" description="Helical" evidence="1">
    <location>
        <begin position="97"/>
        <end position="119"/>
    </location>
</feature>
<comment type="caution">
    <text evidence="2">The sequence shown here is derived from an EMBL/GenBank/DDBJ whole genome shotgun (WGS) entry which is preliminary data.</text>
</comment>
<evidence type="ECO:0000313" key="2">
    <source>
        <dbReference type="EMBL" id="MBK9718464.1"/>
    </source>
</evidence>
<name>A0A9D7XDZ0_9BACT</name>
<reference evidence="2 3" key="1">
    <citation type="submission" date="2020-10" db="EMBL/GenBank/DDBJ databases">
        <title>Connecting structure to function with the recovery of over 1000 high-quality activated sludge metagenome-assembled genomes encoding full-length rRNA genes using long-read sequencing.</title>
        <authorList>
            <person name="Singleton C.M."/>
            <person name="Petriglieri F."/>
            <person name="Kristensen J.M."/>
            <person name="Kirkegaard R.H."/>
            <person name="Michaelsen T.Y."/>
            <person name="Andersen M.H."/>
            <person name="Karst S.M."/>
            <person name="Dueholm M.S."/>
            <person name="Nielsen P.H."/>
            <person name="Albertsen M."/>
        </authorList>
    </citation>
    <scope>NUCLEOTIDE SEQUENCE [LARGE SCALE GENOMIC DNA]</scope>
    <source>
        <strain evidence="2">Ribe_18-Q3-R11-54_BAT3C.373</strain>
    </source>
</reference>
<dbReference type="AlphaFoldDB" id="A0A9D7XDZ0"/>
<keyword evidence="1" id="KW-0472">Membrane</keyword>
<evidence type="ECO:0000256" key="1">
    <source>
        <dbReference type="SAM" id="Phobius"/>
    </source>
</evidence>
<feature type="transmembrane region" description="Helical" evidence="1">
    <location>
        <begin position="41"/>
        <end position="58"/>
    </location>
</feature>
<accession>A0A9D7XDZ0</accession>
<keyword evidence="1" id="KW-1133">Transmembrane helix</keyword>
<keyword evidence="1" id="KW-0812">Transmembrane</keyword>
<feature type="transmembrane region" description="Helical" evidence="1">
    <location>
        <begin position="65"/>
        <end position="85"/>
    </location>
</feature>
<gene>
    <name evidence="2" type="ORF">IPO85_13325</name>
</gene>
<dbReference type="Proteomes" id="UP000808349">
    <property type="component" value="Unassembled WGS sequence"/>
</dbReference>
<proteinExistence type="predicted"/>
<protein>
    <submittedName>
        <fullName evidence="2">Uncharacterized protein</fullName>
    </submittedName>
</protein>
<sequence length="121" mass="13592">MMRYLLGPELFWLLLYIGAILLGKANTPPSKDIDNIIEYLWFWIPVISLLVFGLWWLPAPEKNGLLLRVWIFGLIGGHLVLEKALSAYSNQGPGIGMGYLAGLMLIFIFLILGSIIVSIKF</sequence>